<feature type="transmembrane region" description="Helical" evidence="1">
    <location>
        <begin position="301"/>
        <end position="320"/>
    </location>
</feature>
<dbReference type="InterPro" id="IPR036259">
    <property type="entry name" value="MFS_trans_sf"/>
</dbReference>
<reference evidence="2 3" key="1">
    <citation type="submission" date="2020-03" db="EMBL/GenBank/DDBJ databases">
        <title>Genomic Encyclopedia of Type Strains, Phase IV (KMG-IV): sequencing the most valuable type-strain genomes for metagenomic binning, comparative biology and taxonomic classification.</title>
        <authorList>
            <person name="Goeker M."/>
        </authorList>
    </citation>
    <scope>NUCLEOTIDE SEQUENCE [LARGE SCALE GENOMIC DNA]</scope>
    <source>
        <strain evidence="2 3">DSM 103870</strain>
    </source>
</reference>
<comment type="caution">
    <text evidence="2">The sequence shown here is derived from an EMBL/GenBank/DDBJ whole genome shotgun (WGS) entry which is preliminary data.</text>
</comment>
<feature type="transmembrane region" description="Helical" evidence="1">
    <location>
        <begin position="236"/>
        <end position="258"/>
    </location>
</feature>
<feature type="transmembrane region" description="Helical" evidence="1">
    <location>
        <begin position="326"/>
        <end position="345"/>
    </location>
</feature>
<dbReference type="Gene3D" id="1.20.1250.20">
    <property type="entry name" value="MFS general substrate transporter like domains"/>
    <property type="match status" value="1"/>
</dbReference>
<dbReference type="RefSeq" id="WP_166950603.1">
    <property type="nucleotide sequence ID" value="NZ_JAASQI010000003.1"/>
</dbReference>
<dbReference type="SUPFAM" id="SSF103473">
    <property type="entry name" value="MFS general substrate transporter"/>
    <property type="match status" value="1"/>
</dbReference>
<evidence type="ECO:0000256" key="1">
    <source>
        <dbReference type="SAM" id="Phobius"/>
    </source>
</evidence>
<dbReference type="PANTHER" id="PTHR23534">
    <property type="entry name" value="MFS PERMEASE"/>
    <property type="match status" value="1"/>
</dbReference>
<evidence type="ECO:0000313" key="2">
    <source>
        <dbReference type="EMBL" id="NIJ57715.1"/>
    </source>
</evidence>
<proteinExistence type="predicted"/>
<feature type="transmembrane region" description="Helical" evidence="1">
    <location>
        <begin position="37"/>
        <end position="61"/>
    </location>
</feature>
<protein>
    <submittedName>
        <fullName evidence="2">MFS family permease</fullName>
    </submittedName>
</protein>
<name>A0ABX0V1K6_9HYPH</name>
<keyword evidence="1" id="KW-1133">Transmembrane helix</keyword>
<keyword evidence="1" id="KW-0812">Transmembrane</keyword>
<feature type="transmembrane region" description="Helical" evidence="1">
    <location>
        <begin position="357"/>
        <end position="380"/>
    </location>
</feature>
<sequence>MSLPIGEFTARAGRLACLCAPSVLIDDRAVSRHVNRLAAGFALAVLSQVLMVGTLPLAGAFLAPRPWMAPLPYAAMLIGATVATFPASFLMDAFGRRAAFALGASLGIAGGIMSAWALLNQQFIPLMLGAFWLGISNGFGLFYRHAAASVTGPADRRAAIAAVFGAGAFVGLIAPSLAGFAEGLAAPRLFVGTALAAAVAQVGAFALALTLPSVSPQMAEAQAAEMPAARTQDWRTVIGATFAGVVAWMVMTMLMAAAPLAMAGCGLSPGLIFAGISWHMVAMYAPALFTAHLPQGVTPPLVALGGLLLLALGVPVFAAAETAAAFTLALALLGAGWSVCVAGTTQWLHENGPPSRLVLALHDGTVLLAAVLGALLAGQIPLPA</sequence>
<accession>A0ABX0V1K6</accession>
<feature type="transmembrane region" description="Helical" evidence="1">
    <location>
        <begin position="123"/>
        <end position="146"/>
    </location>
</feature>
<dbReference type="Proteomes" id="UP001429580">
    <property type="component" value="Unassembled WGS sequence"/>
</dbReference>
<feature type="transmembrane region" description="Helical" evidence="1">
    <location>
        <begin position="270"/>
        <end position="289"/>
    </location>
</feature>
<feature type="transmembrane region" description="Helical" evidence="1">
    <location>
        <begin position="98"/>
        <end position="117"/>
    </location>
</feature>
<dbReference type="EMBL" id="JAASQI010000003">
    <property type="protein sequence ID" value="NIJ57715.1"/>
    <property type="molecule type" value="Genomic_DNA"/>
</dbReference>
<dbReference type="PANTHER" id="PTHR23534:SF1">
    <property type="entry name" value="MAJOR FACILITATOR SUPERFAMILY PROTEIN"/>
    <property type="match status" value="1"/>
</dbReference>
<keyword evidence="3" id="KW-1185">Reference proteome</keyword>
<evidence type="ECO:0000313" key="3">
    <source>
        <dbReference type="Proteomes" id="UP001429580"/>
    </source>
</evidence>
<gene>
    <name evidence="2" type="ORF">FHS82_001551</name>
</gene>
<feature type="transmembrane region" description="Helical" evidence="1">
    <location>
        <begin position="73"/>
        <end position="91"/>
    </location>
</feature>
<feature type="transmembrane region" description="Helical" evidence="1">
    <location>
        <begin position="158"/>
        <end position="178"/>
    </location>
</feature>
<keyword evidence="1" id="KW-0472">Membrane</keyword>
<feature type="transmembrane region" description="Helical" evidence="1">
    <location>
        <begin position="190"/>
        <end position="215"/>
    </location>
</feature>
<organism evidence="2 3">
    <name type="scientific">Pseudochelatococcus lubricantis</name>
    <dbReference type="NCBI Taxonomy" id="1538102"/>
    <lineage>
        <taxon>Bacteria</taxon>
        <taxon>Pseudomonadati</taxon>
        <taxon>Pseudomonadota</taxon>
        <taxon>Alphaproteobacteria</taxon>
        <taxon>Hyphomicrobiales</taxon>
        <taxon>Chelatococcaceae</taxon>
        <taxon>Pseudochelatococcus</taxon>
    </lineage>
</organism>